<dbReference type="PATRIC" id="fig|942150.3.peg.2000"/>
<feature type="transmembrane region" description="Helical" evidence="1">
    <location>
        <begin position="113"/>
        <end position="134"/>
    </location>
</feature>
<feature type="transmembrane region" description="Helical" evidence="1">
    <location>
        <begin position="47"/>
        <end position="68"/>
    </location>
</feature>
<keyword evidence="1" id="KW-1133">Transmembrane helix</keyword>
<evidence type="ECO:0000256" key="1">
    <source>
        <dbReference type="SAM" id="Phobius"/>
    </source>
</evidence>
<keyword evidence="1" id="KW-0812">Transmembrane</keyword>
<feature type="transmembrane region" description="Helical" evidence="1">
    <location>
        <begin position="267"/>
        <end position="286"/>
    </location>
</feature>
<feature type="transmembrane region" description="Helical" evidence="1">
    <location>
        <begin position="215"/>
        <end position="237"/>
    </location>
</feature>
<dbReference type="AlphaFoldDB" id="A0A0R2MJM7"/>
<keyword evidence="1" id="KW-0472">Membrane</keyword>
<proteinExistence type="predicted"/>
<keyword evidence="3" id="KW-1185">Reference proteome</keyword>
<dbReference type="Proteomes" id="UP000051783">
    <property type="component" value="Unassembled WGS sequence"/>
</dbReference>
<evidence type="ECO:0000313" key="2">
    <source>
        <dbReference type="EMBL" id="KRO13908.1"/>
    </source>
</evidence>
<sequence length="300" mass="33123">MRRRYAMGLLFILAMVAIATILNDSELILPEIGALTAGTWVYRKPTWIQKPYKLFLVPSGTAVIGFLINRLPWDYPVKVLVGVGLMLLLMKVLRSNLAPAFATGLLPIIINATHWSFIVAIFFWTLSLMAGVYLQREPRMKAKDHTIRPLQMLGFLTLIVLWVVGVWLLGRPQMAAIPPVVVVLFEAIQNTDYSYKMAIRQWVALTGAASLGVGVHWLIASWLLAALVTLPLVYLLLGILKIKLPAAYAFPLLALVLPATMEATLPFAAAGSAALFLGALVSYRFLANWLPTLQTDDDQA</sequence>
<dbReference type="RefSeq" id="WP_057705718.1">
    <property type="nucleotide sequence ID" value="NZ_JQCL01000033.1"/>
</dbReference>
<dbReference type="OrthoDB" id="7041700at2"/>
<evidence type="ECO:0000313" key="3">
    <source>
        <dbReference type="Proteomes" id="UP000051783"/>
    </source>
</evidence>
<organism evidence="2 3">
    <name type="scientific">Lactiplantibacillus xiangfangensis</name>
    <dbReference type="NCBI Taxonomy" id="942150"/>
    <lineage>
        <taxon>Bacteria</taxon>
        <taxon>Bacillati</taxon>
        <taxon>Bacillota</taxon>
        <taxon>Bacilli</taxon>
        <taxon>Lactobacillales</taxon>
        <taxon>Lactobacillaceae</taxon>
        <taxon>Lactiplantibacillus</taxon>
    </lineage>
</organism>
<gene>
    <name evidence="2" type="ORF">IV64_GL001924</name>
</gene>
<dbReference type="EMBL" id="JQCL01000033">
    <property type="protein sequence ID" value="KRO13908.1"/>
    <property type="molecule type" value="Genomic_DNA"/>
</dbReference>
<feature type="transmembrane region" description="Helical" evidence="1">
    <location>
        <begin position="75"/>
        <end position="93"/>
    </location>
</feature>
<accession>A0A0R2MJM7</accession>
<dbReference type="STRING" id="942150.IV64_GL001924"/>
<protein>
    <submittedName>
        <fullName evidence="2">Integral membrane protein</fullName>
    </submittedName>
</protein>
<feature type="transmembrane region" description="Helical" evidence="1">
    <location>
        <begin position="244"/>
        <end position="261"/>
    </location>
</feature>
<feature type="transmembrane region" description="Helical" evidence="1">
    <location>
        <begin position="146"/>
        <end position="169"/>
    </location>
</feature>
<reference evidence="2 3" key="1">
    <citation type="journal article" date="2015" name="Genome Announc.">
        <title>Expanding the biotechnology potential of lactobacilli through comparative genomics of 213 strains and associated genera.</title>
        <authorList>
            <person name="Sun Z."/>
            <person name="Harris H.M."/>
            <person name="McCann A."/>
            <person name="Guo C."/>
            <person name="Argimon S."/>
            <person name="Zhang W."/>
            <person name="Yang X."/>
            <person name="Jeffery I.B."/>
            <person name="Cooney J.C."/>
            <person name="Kagawa T.F."/>
            <person name="Liu W."/>
            <person name="Song Y."/>
            <person name="Salvetti E."/>
            <person name="Wrobel A."/>
            <person name="Rasinkangas P."/>
            <person name="Parkhill J."/>
            <person name="Rea M.C."/>
            <person name="O'Sullivan O."/>
            <person name="Ritari J."/>
            <person name="Douillard F.P."/>
            <person name="Paul Ross R."/>
            <person name="Yang R."/>
            <person name="Briner A.E."/>
            <person name="Felis G.E."/>
            <person name="de Vos W.M."/>
            <person name="Barrangou R."/>
            <person name="Klaenhammer T.R."/>
            <person name="Caufield P.W."/>
            <person name="Cui Y."/>
            <person name="Zhang H."/>
            <person name="O'Toole P.W."/>
        </authorList>
    </citation>
    <scope>NUCLEOTIDE SEQUENCE [LARGE SCALE GENOMIC DNA]</scope>
    <source>
        <strain evidence="2 3">LMG 26013</strain>
    </source>
</reference>
<name>A0A0R2MJM7_9LACO</name>
<comment type="caution">
    <text evidence="2">The sequence shown here is derived from an EMBL/GenBank/DDBJ whole genome shotgun (WGS) entry which is preliminary data.</text>
</comment>